<dbReference type="GO" id="GO:0016787">
    <property type="term" value="F:hydrolase activity"/>
    <property type="evidence" value="ECO:0007669"/>
    <property type="project" value="InterPro"/>
</dbReference>
<dbReference type="GO" id="GO:0004386">
    <property type="term" value="F:helicase activity"/>
    <property type="evidence" value="ECO:0007669"/>
    <property type="project" value="UniProtKB-KW"/>
</dbReference>
<dbReference type="SUPFAM" id="SSF52540">
    <property type="entry name" value="P-loop containing nucleoside triphosphate hydrolases"/>
    <property type="match status" value="1"/>
</dbReference>
<keyword evidence="3" id="KW-0067">ATP-binding</keyword>
<dbReference type="InterPro" id="IPR058403">
    <property type="entry name" value="DUF8090"/>
</dbReference>
<dbReference type="Pfam" id="PF11907">
    <property type="entry name" value="DUF3427"/>
    <property type="match status" value="1"/>
</dbReference>
<gene>
    <name evidence="3" type="ORF">KX01_252</name>
</gene>
<organism evidence="3 4">
    <name type="scientific">Francisella frigiditurris</name>
    <dbReference type="NCBI Taxonomy" id="1542390"/>
    <lineage>
        <taxon>Bacteria</taxon>
        <taxon>Pseudomonadati</taxon>
        <taxon>Pseudomonadota</taxon>
        <taxon>Gammaproteobacteria</taxon>
        <taxon>Thiotrichales</taxon>
        <taxon>Francisellaceae</taxon>
        <taxon>Francisella</taxon>
    </lineage>
</organism>
<accession>A0A1J0KRV7</accession>
<dbReference type="GO" id="GO:0003677">
    <property type="term" value="F:DNA binding"/>
    <property type="evidence" value="ECO:0007669"/>
    <property type="project" value="InterPro"/>
</dbReference>
<evidence type="ECO:0000313" key="4">
    <source>
        <dbReference type="Proteomes" id="UP000182521"/>
    </source>
</evidence>
<dbReference type="Pfam" id="PF00271">
    <property type="entry name" value="Helicase_C"/>
    <property type="match status" value="1"/>
</dbReference>
<dbReference type="EMBL" id="CP009654">
    <property type="protein sequence ID" value="APC96356.1"/>
    <property type="molecule type" value="Genomic_DNA"/>
</dbReference>
<feature type="domain" description="Helicase C-terminal" evidence="2">
    <location>
        <begin position="402"/>
        <end position="547"/>
    </location>
</feature>
<dbReference type="InterPro" id="IPR027417">
    <property type="entry name" value="P-loop_NTPase"/>
</dbReference>
<evidence type="ECO:0000313" key="3">
    <source>
        <dbReference type="EMBL" id="APC96356.1"/>
    </source>
</evidence>
<dbReference type="Gene3D" id="3.40.50.300">
    <property type="entry name" value="P-loop containing nucleotide triphosphate hydrolases"/>
    <property type="match status" value="2"/>
</dbReference>
<dbReference type="SMART" id="SM00487">
    <property type="entry name" value="DEXDc"/>
    <property type="match status" value="1"/>
</dbReference>
<dbReference type="GO" id="GO:0005524">
    <property type="term" value="F:ATP binding"/>
    <property type="evidence" value="ECO:0007669"/>
    <property type="project" value="InterPro"/>
</dbReference>
<keyword evidence="3" id="KW-0347">Helicase</keyword>
<dbReference type="Proteomes" id="UP000182521">
    <property type="component" value="Chromosome"/>
</dbReference>
<dbReference type="STRING" id="1542390.KX01_252"/>
<protein>
    <submittedName>
        <fullName evidence="3">DEAD/DEAH box helicase family protein</fullName>
    </submittedName>
</protein>
<dbReference type="Pfam" id="PF13091">
    <property type="entry name" value="PLDc_2"/>
    <property type="match status" value="1"/>
</dbReference>
<dbReference type="Pfam" id="PF04851">
    <property type="entry name" value="ResIII"/>
    <property type="match status" value="1"/>
</dbReference>
<dbReference type="PROSITE" id="PS51194">
    <property type="entry name" value="HELICASE_CTER"/>
    <property type="match status" value="1"/>
</dbReference>
<dbReference type="CDD" id="cd09204">
    <property type="entry name" value="PLDc_N_DEXD_b2"/>
    <property type="match status" value="1"/>
</dbReference>
<keyword evidence="4" id="KW-1185">Reference proteome</keyword>
<dbReference type="PROSITE" id="PS51192">
    <property type="entry name" value="HELICASE_ATP_BIND_1"/>
    <property type="match status" value="1"/>
</dbReference>
<name>A0A1J0KRV7_9GAMM</name>
<dbReference type="AlphaFoldDB" id="A0A1J0KRV7"/>
<dbReference type="CDD" id="cd18799">
    <property type="entry name" value="SF2_C_EcoAI-like"/>
    <property type="match status" value="1"/>
</dbReference>
<dbReference type="SMART" id="SM00490">
    <property type="entry name" value="HELICc"/>
    <property type="match status" value="1"/>
</dbReference>
<reference evidence="4" key="1">
    <citation type="submission" date="2014-10" db="EMBL/GenBank/DDBJ databases">
        <authorList>
            <person name="Kuske C.R."/>
            <person name="Challacombe J.F."/>
            <person name="Daligault H.E."/>
            <person name="Davenport K.W."/>
            <person name="Johnson S.L."/>
            <person name="Siddaramappa S."/>
            <person name="Petersen J.M."/>
        </authorList>
    </citation>
    <scope>NUCLEOTIDE SEQUENCE [LARGE SCALE GENOMIC DNA]</scope>
    <source>
        <strain evidence="4">CA97-1460</strain>
    </source>
</reference>
<keyword evidence="3" id="KW-0547">Nucleotide-binding</keyword>
<dbReference type="InterPro" id="IPR001650">
    <property type="entry name" value="Helicase_C-like"/>
</dbReference>
<dbReference type="InterPro" id="IPR025202">
    <property type="entry name" value="PLD-like_dom"/>
</dbReference>
<dbReference type="CDD" id="cd18032">
    <property type="entry name" value="DEXHc_RE_I_III_res"/>
    <property type="match status" value="1"/>
</dbReference>
<dbReference type="InterPro" id="IPR014001">
    <property type="entry name" value="Helicase_ATP-bd"/>
</dbReference>
<proteinExistence type="predicted"/>
<dbReference type="SUPFAM" id="SSF56024">
    <property type="entry name" value="Phospholipase D/nuclease"/>
    <property type="match status" value="1"/>
</dbReference>
<sequence length="919" mass="107057">MSQKVKKTFLSNYKSKILIEIIKQLEECDEFVISVAFITLSGVTCILESLRKLEKKGVKGKVLTGCYLNFTDPQALKRLSQFKNVELKIITEQNFHAKGFFFRKGNIWNVIVGSTNLTQSALTINTEWNIFLSVEQKDDFKDKLFLEFEDVFDKAFPLEKILEKYEPLYELAKHQMQSFKFSSVSISPNQVQEEALVSLENLRKERENKALVISATGTGKTFLSAFDVQRVKPKRCLFIVHRTNIAIKAKETFESIIKNKRMGLLSGGEHDQEADYLFATVQTLKNPNILFNFKQTEFDYIIIDEVHHAEAKSYKKVLDYFSPQFLLGMTATPERTDNADIFKLFDHNIAYEIRLQQALEQKFLCPFHYFAIEDIYVGSEKDLLQNFNKLVSGERVDHIVNKINFYGYSGNKRSALMFVSNMAEALELASKLTDKGVRSVALTSKSSEKERFRAIEELENGDLEIIVTVDIFNEGIDIPCVNQVILLRPTQSSIVYIQQLGRGLRKFESKEFVVVLDFIANYENNFLIPVALSQNNSYDKDELKQFLISGTELIPGESTITFTELAKEIIYKNIQQANFTQLKNIKRDYNQLKKELGRVPSLLDFEKYNFISPEILLSYKDTYYDLLISLKENELPELSSEEYNILRFISKEFSPTKRLYETLIFKKLLIEEKIFIDEMKAFLRSQIIDFNEESFENSLKHLSLEIFTVNAGREGYDSLIEIKNNKIKLLSFVLIKNNFFLKEQITDLLEYNEIFYSKKYLHDKSHGLALYSKYSKKDIAYLLNQDYTNGGVNLAGYRFFDDKALLFMTFDENKKFSRYDNKFLSKNTFIFYSKLNKKIDDSLNNNETGLAQNKFVSYVFVRVNKTDEYYFVGVVEKCLEAKSVIKDNLMMIEYTFQLERDIPEVIWQYFESIQSKKKD</sequence>
<dbReference type="GO" id="GO:0005829">
    <property type="term" value="C:cytosol"/>
    <property type="evidence" value="ECO:0007669"/>
    <property type="project" value="TreeGrafter"/>
</dbReference>
<evidence type="ECO:0000259" key="1">
    <source>
        <dbReference type="PROSITE" id="PS51192"/>
    </source>
</evidence>
<dbReference type="InterPro" id="IPR021835">
    <property type="entry name" value="DUF3427"/>
</dbReference>
<keyword evidence="3" id="KW-0378">Hydrolase</keyword>
<dbReference type="PANTHER" id="PTHR47396">
    <property type="entry name" value="TYPE I RESTRICTION ENZYME ECOKI R PROTEIN"/>
    <property type="match status" value="1"/>
</dbReference>
<dbReference type="InterPro" id="IPR006935">
    <property type="entry name" value="Helicase/UvrB_N"/>
</dbReference>
<dbReference type="PANTHER" id="PTHR47396:SF1">
    <property type="entry name" value="ATP-DEPENDENT HELICASE IRC3-RELATED"/>
    <property type="match status" value="1"/>
</dbReference>
<evidence type="ECO:0000259" key="2">
    <source>
        <dbReference type="PROSITE" id="PS51194"/>
    </source>
</evidence>
<dbReference type="Pfam" id="PF26350">
    <property type="entry name" value="DUF8090"/>
    <property type="match status" value="1"/>
</dbReference>
<feature type="domain" description="Helicase ATP-binding" evidence="1">
    <location>
        <begin position="201"/>
        <end position="351"/>
    </location>
</feature>
<dbReference type="InterPro" id="IPR050742">
    <property type="entry name" value="Helicase_Restrict-Modif_Enz"/>
</dbReference>
<dbReference type="RefSeq" id="WP_071663271.1">
    <property type="nucleotide sequence ID" value="NZ_CP009654.1"/>
</dbReference>
<dbReference type="Gene3D" id="3.30.870.10">
    <property type="entry name" value="Endonuclease Chain A"/>
    <property type="match status" value="1"/>
</dbReference>
<dbReference type="OrthoDB" id="9804086at2"/>
<dbReference type="KEGG" id="frc:KX01_252"/>